<dbReference type="UniPathway" id="UPA00109">
    <property type="reaction ID" value="UER00186"/>
</dbReference>
<keyword evidence="6" id="KW-0479">Metal-binding</keyword>
<dbReference type="InterPro" id="IPR017850">
    <property type="entry name" value="Alkaline_phosphatase_core_sf"/>
</dbReference>
<comment type="cofactor">
    <cofactor evidence="2">
        <name>Mn(2+)</name>
        <dbReference type="ChEBI" id="CHEBI:29035"/>
    </cofactor>
</comment>
<dbReference type="InterPro" id="IPR005995">
    <property type="entry name" value="Pgm_bpd_ind"/>
</dbReference>
<dbReference type="EMBL" id="SMMU01000050">
    <property type="protein sequence ID" value="TCL18368.1"/>
    <property type="molecule type" value="Genomic_DNA"/>
</dbReference>
<reference evidence="11 12" key="1">
    <citation type="submission" date="2019-03" db="EMBL/GenBank/DDBJ databases">
        <title>Genomic Encyclopedia of Type Strains, Phase IV (KMG-IV): sequencing the most valuable type-strain genomes for metagenomic binning, comparative biology and taxonomic classification.</title>
        <authorList>
            <person name="Goeker M."/>
        </authorList>
    </citation>
    <scope>NUCLEOTIDE SEQUENCE [LARGE SCALE GENOMIC DNA]</scope>
    <source>
        <strain evidence="11 12">DSM 2286</strain>
    </source>
</reference>
<dbReference type="GO" id="GO:0030145">
    <property type="term" value="F:manganese ion binding"/>
    <property type="evidence" value="ECO:0007669"/>
    <property type="project" value="InterPro"/>
</dbReference>
<evidence type="ECO:0000259" key="10">
    <source>
        <dbReference type="Pfam" id="PF06415"/>
    </source>
</evidence>
<evidence type="ECO:0000256" key="6">
    <source>
        <dbReference type="ARBA" id="ARBA00022723"/>
    </source>
</evidence>
<feature type="domain" description="BPG-independent PGAM N-terminal" evidence="10">
    <location>
        <begin position="80"/>
        <end position="175"/>
    </location>
</feature>
<evidence type="ECO:0000256" key="4">
    <source>
        <dbReference type="ARBA" id="ARBA00008819"/>
    </source>
</evidence>
<evidence type="ECO:0000256" key="8">
    <source>
        <dbReference type="ARBA" id="ARBA00023211"/>
    </source>
</evidence>
<dbReference type="RefSeq" id="WP_131300907.1">
    <property type="nucleotide sequence ID" value="NZ_JBHLST010000071.1"/>
</dbReference>
<dbReference type="SUPFAM" id="SSF64158">
    <property type="entry name" value="2,3-Bisphosphoglycerate-independent phosphoglycerate mutase, substrate-binding domain"/>
    <property type="match status" value="1"/>
</dbReference>
<dbReference type="Pfam" id="PF06415">
    <property type="entry name" value="iPGM_N"/>
    <property type="match status" value="1"/>
</dbReference>
<accession>A0A4R1P8U8</accession>
<dbReference type="PANTHER" id="PTHR31637:SF0">
    <property type="entry name" value="2,3-BISPHOSPHOGLYCERATE-INDEPENDENT PHOSPHOGLYCERATE MUTASE"/>
    <property type="match status" value="1"/>
</dbReference>
<keyword evidence="9" id="KW-0413">Isomerase</keyword>
<dbReference type="Proteomes" id="UP000295169">
    <property type="component" value="Unassembled WGS sequence"/>
</dbReference>
<evidence type="ECO:0000256" key="5">
    <source>
        <dbReference type="ARBA" id="ARBA00012026"/>
    </source>
</evidence>
<keyword evidence="7" id="KW-0324">Glycolysis</keyword>
<dbReference type="GO" id="GO:0006007">
    <property type="term" value="P:glucose catabolic process"/>
    <property type="evidence" value="ECO:0007669"/>
    <property type="project" value="InterPro"/>
</dbReference>
<dbReference type="GO" id="GO:0005829">
    <property type="term" value="C:cytosol"/>
    <property type="evidence" value="ECO:0007669"/>
    <property type="project" value="TreeGrafter"/>
</dbReference>
<name>A0A4R1P8U8_9GAMM</name>
<dbReference type="EC" id="5.4.2.12" evidence="5"/>
<organism evidence="11 12">
    <name type="scientific">Azotobacter chroococcum</name>
    <dbReference type="NCBI Taxonomy" id="353"/>
    <lineage>
        <taxon>Bacteria</taxon>
        <taxon>Pseudomonadati</taxon>
        <taxon>Pseudomonadota</taxon>
        <taxon>Gammaproteobacteria</taxon>
        <taxon>Pseudomonadales</taxon>
        <taxon>Pseudomonadaceae</taxon>
        <taxon>Azotobacter</taxon>
    </lineage>
</organism>
<sequence length="180" mass="18800">MSTHTLIILDGVGVRDAVEANAFAAAHTPTLDGLLERFPSSLVSTSGLAVGLPEGQMGNSEVGHMNLGAGRVVYQSLTRINKAIAEGDFARNPVLLELVDGVRARAGAVHVMGLLSAGGVHSHVEQIVAACQVLAEQGVERFYLHAFLDGRDTPPISAEAPIRALESALQKLGKGRSDST</sequence>
<dbReference type="InterPro" id="IPR036646">
    <property type="entry name" value="PGAM_B_sf"/>
</dbReference>
<evidence type="ECO:0000256" key="2">
    <source>
        <dbReference type="ARBA" id="ARBA00001936"/>
    </source>
</evidence>
<dbReference type="GO" id="GO:0006096">
    <property type="term" value="P:glycolytic process"/>
    <property type="evidence" value="ECO:0007669"/>
    <property type="project" value="UniProtKB-UniPathway"/>
</dbReference>
<evidence type="ECO:0000256" key="3">
    <source>
        <dbReference type="ARBA" id="ARBA00004798"/>
    </source>
</evidence>
<proteinExistence type="inferred from homology"/>
<comment type="caution">
    <text evidence="11">The sequence shown here is derived from an EMBL/GenBank/DDBJ whole genome shotgun (WGS) entry which is preliminary data.</text>
</comment>
<keyword evidence="8" id="KW-0464">Manganese</keyword>
<dbReference type="Gene3D" id="3.40.720.10">
    <property type="entry name" value="Alkaline Phosphatase, subunit A"/>
    <property type="match status" value="1"/>
</dbReference>
<comment type="similarity">
    <text evidence="4">Belongs to the BPG-independent phosphoglycerate mutase family.</text>
</comment>
<protein>
    <recommendedName>
        <fullName evidence="5">phosphoglycerate mutase (2,3-diphosphoglycerate-independent)</fullName>
        <ecNumber evidence="5">5.4.2.12</ecNumber>
    </recommendedName>
</protein>
<evidence type="ECO:0000313" key="12">
    <source>
        <dbReference type="Proteomes" id="UP000295169"/>
    </source>
</evidence>
<evidence type="ECO:0000256" key="1">
    <source>
        <dbReference type="ARBA" id="ARBA00000370"/>
    </source>
</evidence>
<dbReference type="GO" id="GO:0004619">
    <property type="term" value="F:phosphoglycerate mutase activity"/>
    <property type="evidence" value="ECO:0007669"/>
    <property type="project" value="UniProtKB-EC"/>
</dbReference>
<dbReference type="InterPro" id="IPR011258">
    <property type="entry name" value="BPG-indep_PGM_N"/>
</dbReference>
<comment type="catalytic activity">
    <reaction evidence="1">
        <text>(2R)-2-phosphoglycerate = (2R)-3-phosphoglycerate</text>
        <dbReference type="Rhea" id="RHEA:15901"/>
        <dbReference type="ChEBI" id="CHEBI:58272"/>
        <dbReference type="ChEBI" id="CHEBI:58289"/>
        <dbReference type="EC" id="5.4.2.12"/>
    </reaction>
</comment>
<dbReference type="AlphaFoldDB" id="A0A4R1P8U8"/>
<dbReference type="PANTHER" id="PTHR31637">
    <property type="entry name" value="2,3-BISPHOSPHOGLYCERATE-INDEPENDENT PHOSPHOGLYCERATE MUTASE"/>
    <property type="match status" value="1"/>
</dbReference>
<comment type="pathway">
    <text evidence="3">Carbohydrate degradation; glycolysis; pyruvate from D-glyceraldehyde 3-phosphate: step 3/5.</text>
</comment>
<dbReference type="SUPFAM" id="SSF53649">
    <property type="entry name" value="Alkaline phosphatase-like"/>
    <property type="match status" value="1"/>
</dbReference>
<evidence type="ECO:0000256" key="7">
    <source>
        <dbReference type="ARBA" id="ARBA00023152"/>
    </source>
</evidence>
<evidence type="ECO:0000256" key="9">
    <source>
        <dbReference type="ARBA" id="ARBA00023235"/>
    </source>
</evidence>
<evidence type="ECO:0000313" key="11">
    <source>
        <dbReference type="EMBL" id="TCL18368.1"/>
    </source>
</evidence>
<gene>
    <name evidence="11" type="ORF">EV691_15017</name>
</gene>